<keyword evidence="2" id="KW-0963">Cytoplasm</keyword>
<dbReference type="PRINTS" id="PR00706">
    <property type="entry name" value="PYROGLUPTASE"/>
</dbReference>
<keyword evidence="8" id="KW-1185">Reference proteome</keyword>
<dbReference type="InterPro" id="IPR000816">
    <property type="entry name" value="Peptidase_C15"/>
</dbReference>
<evidence type="ECO:0000313" key="8">
    <source>
        <dbReference type="Proteomes" id="UP000093740"/>
    </source>
</evidence>
<dbReference type="EMBL" id="CP014334">
    <property type="protein sequence ID" value="AMW32789.1"/>
    <property type="molecule type" value="Genomic_DNA"/>
</dbReference>
<dbReference type="GO" id="GO:0005829">
    <property type="term" value="C:cytosol"/>
    <property type="evidence" value="ECO:0007669"/>
    <property type="project" value="InterPro"/>
</dbReference>
<comment type="similarity">
    <text evidence="1">Belongs to the peptidase C15 family.</text>
</comment>
<evidence type="ECO:0000256" key="5">
    <source>
        <dbReference type="ARBA" id="ARBA00022807"/>
    </source>
</evidence>
<dbReference type="GO" id="GO:0006508">
    <property type="term" value="P:proteolysis"/>
    <property type="evidence" value="ECO:0007669"/>
    <property type="project" value="UniProtKB-KW"/>
</dbReference>
<dbReference type="Gene3D" id="3.40.630.20">
    <property type="entry name" value="Peptidase C15, pyroglutamyl peptidase I-like"/>
    <property type="match status" value="1"/>
</dbReference>
<dbReference type="PROSITE" id="PS01334">
    <property type="entry name" value="PYRASE_CYS"/>
    <property type="match status" value="1"/>
</dbReference>
<organism evidence="7 8">
    <name type="scientific">Fervidobacterium islandicum</name>
    <dbReference type="NCBI Taxonomy" id="2423"/>
    <lineage>
        <taxon>Bacteria</taxon>
        <taxon>Thermotogati</taxon>
        <taxon>Thermotogota</taxon>
        <taxon>Thermotogae</taxon>
        <taxon>Thermotogales</taxon>
        <taxon>Fervidobacteriaceae</taxon>
        <taxon>Fervidobacterium</taxon>
    </lineage>
</organism>
<evidence type="ECO:0000313" key="7">
    <source>
        <dbReference type="EMBL" id="AMW32789.1"/>
    </source>
</evidence>
<proteinExistence type="inferred from homology"/>
<protein>
    <recommendedName>
        <fullName evidence="6">Pyroglutamyl-peptidase I</fullName>
        <ecNumber evidence="6">3.4.19.3</ecNumber>
    </recommendedName>
</protein>
<dbReference type="Proteomes" id="UP000093740">
    <property type="component" value="Chromosome"/>
</dbReference>
<accession>A0AAI8CLG4</accession>
<gene>
    <name evidence="7" type="ORF">NA23_05565</name>
</gene>
<dbReference type="InterPro" id="IPR036440">
    <property type="entry name" value="Peptidase_C15-like_sf"/>
</dbReference>
<dbReference type="InterPro" id="IPR016125">
    <property type="entry name" value="Peptidase_C15-like"/>
</dbReference>
<sequence length="221" mass="24723">MEKTEKSGLSDSKKLSVLLTGFEPFGGEKVNPSMRIVKRLSKAVFPHISLHTLILPVSYQKSTEVLEEYYKTNNIDIALHLGQAGGSAGIRLERVAINLLDSKHPDNDGQVKEDVSIIDNGPDAYMTRVKIKAVAELLKKKKIPAFVSYTAGQYICNEVYYYSLHRSNVTGTPKHALFVHLPFLPEQVATKEGKLEKLPSMTLELQTKAVRLILENLKEFI</sequence>
<feature type="active site" evidence="6">
    <location>
        <position position="156"/>
    </location>
</feature>
<dbReference type="GO" id="GO:0016920">
    <property type="term" value="F:pyroglutamyl-peptidase activity"/>
    <property type="evidence" value="ECO:0007669"/>
    <property type="project" value="UniProtKB-EC"/>
</dbReference>
<evidence type="ECO:0000256" key="3">
    <source>
        <dbReference type="ARBA" id="ARBA00022670"/>
    </source>
</evidence>
<dbReference type="InterPro" id="IPR033694">
    <property type="entry name" value="PGPEP1_Cys_AS"/>
</dbReference>
<evidence type="ECO:0000256" key="2">
    <source>
        <dbReference type="ARBA" id="ARBA00022490"/>
    </source>
</evidence>
<dbReference type="SUPFAM" id="SSF53182">
    <property type="entry name" value="Pyrrolidone carboxyl peptidase (pyroglutamate aminopeptidase)"/>
    <property type="match status" value="1"/>
</dbReference>
<name>A0AAI8CLG4_FERIS</name>
<keyword evidence="3" id="KW-0645">Protease</keyword>
<dbReference type="PIRSF" id="PIRSF015592">
    <property type="entry name" value="Prld-crbxl_pptds"/>
    <property type="match status" value="1"/>
</dbReference>
<evidence type="ECO:0000256" key="6">
    <source>
        <dbReference type="PROSITE-ProRule" id="PRU10077"/>
    </source>
</evidence>
<dbReference type="PANTHER" id="PTHR23402:SF1">
    <property type="entry name" value="PYROGLUTAMYL-PEPTIDASE I"/>
    <property type="match status" value="1"/>
</dbReference>
<evidence type="ECO:0000256" key="4">
    <source>
        <dbReference type="ARBA" id="ARBA00022801"/>
    </source>
</evidence>
<dbReference type="CDD" id="cd00501">
    <property type="entry name" value="Peptidase_C15"/>
    <property type="match status" value="1"/>
</dbReference>
<reference evidence="7 8" key="1">
    <citation type="journal article" date="2015" name="Stand. Genomic Sci.">
        <title>Genome sequence of a native-feather degrading extremely thermophilic Eubacterium, Fervidobacterium islandicum AW-1.</title>
        <authorList>
            <person name="Lee Y.J."/>
            <person name="Jeong H."/>
            <person name="Park G.S."/>
            <person name="Kwak Y."/>
            <person name="Lee S.J."/>
            <person name="Lee S.J."/>
            <person name="Park M.K."/>
            <person name="Kim J.Y."/>
            <person name="Kang H.K."/>
            <person name="Shin J.H."/>
            <person name="Lee D.W."/>
        </authorList>
    </citation>
    <scope>NUCLEOTIDE SEQUENCE [LARGE SCALE GENOMIC DNA]</scope>
    <source>
        <strain evidence="7 8">AW-1</strain>
    </source>
</reference>
<evidence type="ECO:0000256" key="1">
    <source>
        <dbReference type="ARBA" id="ARBA00006641"/>
    </source>
</evidence>
<keyword evidence="5" id="KW-0788">Thiol protease</keyword>
<dbReference type="Pfam" id="PF01470">
    <property type="entry name" value="Peptidase_C15"/>
    <property type="match status" value="1"/>
</dbReference>
<keyword evidence="4" id="KW-0378">Hydrolase</keyword>
<dbReference type="AlphaFoldDB" id="A0AAI8CLG4"/>
<comment type="catalytic activity">
    <reaction evidence="6">
        <text>Release of an N-terminal pyroglutamyl group from a polypeptide, the second amino acid generally not being Pro.</text>
        <dbReference type="EC" id="3.4.19.3"/>
    </reaction>
</comment>
<dbReference type="KEGG" id="fia:NA23_05565"/>
<dbReference type="PANTHER" id="PTHR23402">
    <property type="entry name" value="PROTEASE FAMILY C15 PYROGLUTAMYL-PEPTIDASE I-RELATED"/>
    <property type="match status" value="1"/>
</dbReference>
<dbReference type="EC" id="3.4.19.3" evidence="6"/>
<dbReference type="RefSeq" id="WP_052107161.1">
    <property type="nucleotide sequence ID" value="NZ_CP014334.2"/>
</dbReference>